<dbReference type="Proteomes" id="UP000676336">
    <property type="component" value="Unassembled WGS sequence"/>
</dbReference>
<evidence type="ECO:0000313" key="5">
    <source>
        <dbReference type="Proteomes" id="UP000681720"/>
    </source>
</evidence>
<gene>
    <name evidence="4" type="ORF">BYL167_LOCUS78026</name>
    <name evidence="2" type="ORF">GIL414_LOCUS22106</name>
    <name evidence="3" type="ORF">SMN809_LOCUS29085</name>
</gene>
<comment type="caution">
    <text evidence="2">The sequence shown here is derived from an EMBL/GenBank/DDBJ whole genome shotgun (WGS) entry which is preliminary data.</text>
</comment>
<dbReference type="Proteomes" id="UP000681967">
    <property type="component" value="Unassembled WGS sequence"/>
</dbReference>
<dbReference type="AlphaFoldDB" id="A0A8S2S9M4"/>
<name>A0A8S2S9M4_9BILA</name>
<dbReference type="EMBL" id="CAJOBJ010020950">
    <property type="protein sequence ID" value="CAF4214255.1"/>
    <property type="molecule type" value="Genomic_DNA"/>
</dbReference>
<dbReference type="Proteomes" id="UP000681720">
    <property type="component" value="Unassembled WGS sequence"/>
</dbReference>
<evidence type="ECO:0000313" key="4">
    <source>
        <dbReference type="EMBL" id="CAF5174927.1"/>
    </source>
</evidence>
<reference evidence="2" key="1">
    <citation type="submission" date="2021-02" db="EMBL/GenBank/DDBJ databases">
        <authorList>
            <person name="Nowell W R."/>
        </authorList>
    </citation>
    <scope>NUCLEOTIDE SEQUENCE</scope>
</reference>
<feature type="region of interest" description="Disordered" evidence="1">
    <location>
        <begin position="1"/>
        <end position="31"/>
    </location>
</feature>
<organism evidence="2 5">
    <name type="scientific">Rotaria magnacalcarata</name>
    <dbReference type="NCBI Taxonomy" id="392030"/>
    <lineage>
        <taxon>Eukaryota</taxon>
        <taxon>Metazoa</taxon>
        <taxon>Spiralia</taxon>
        <taxon>Gnathifera</taxon>
        <taxon>Rotifera</taxon>
        <taxon>Eurotatoria</taxon>
        <taxon>Bdelloidea</taxon>
        <taxon>Philodinida</taxon>
        <taxon>Philodinidae</taxon>
        <taxon>Rotaria</taxon>
    </lineage>
</organism>
<dbReference type="EMBL" id="CAJOBI010050561">
    <property type="protein sequence ID" value="CAF4369795.1"/>
    <property type="molecule type" value="Genomic_DNA"/>
</dbReference>
<evidence type="ECO:0000313" key="2">
    <source>
        <dbReference type="EMBL" id="CAF4214255.1"/>
    </source>
</evidence>
<dbReference type="EMBL" id="CAJOBH010285756">
    <property type="protein sequence ID" value="CAF5174927.1"/>
    <property type="molecule type" value="Genomic_DNA"/>
</dbReference>
<proteinExistence type="predicted"/>
<sequence length="31" mass="3705">MKAKAKLESQLESIRRQETIDDTQTNEKTRR</sequence>
<accession>A0A8S2S9M4</accession>
<protein>
    <submittedName>
        <fullName evidence="2">Uncharacterized protein</fullName>
    </submittedName>
</protein>
<evidence type="ECO:0000313" key="3">
    <source>
        <dbReference type="EMBL" id="CAF4369795.1"/>
    </source>
</evidence>
<evidence type="ECO:0000256" key="1">
    <source>
        <dbReference type="SAM" id="MobiDB-lite"/>
    </source>
</evidence>
<feature type="non-terminal residue" evidence="2">
    <location>
        <position position="1"/>
    </location>
</feature>